<reference evidence="7 8" key="1">
    <citation type="submission" date="2019-09" db="EMBL/GenBank/DDBJ databases">
        <title>Bird 10,000 Genomes (B10K) Project - Family phase.</title>
        <authorList>
            <person name="Zhang G."/>
        </authorList>
    </citation>
    <scope>NUCLEOTIDE SEQUENCE [LARGE SCALE GENOMIC DNA]</scope>
    <source>
        <strain evidence="7">B10K-DU-012-80</strain>
    </source>
</reference>
<evidence type="ECO:0000259" key="5">
    <source>
        <dbReference type="PROSITE" id="PS50089"/>
    </source>
</evidence>
<keyword evidence="8" id="KW-1185">Reference proteome</keyword>
<feature type="domain" description="PHD-type" evidence="6">
    <location>
        <begin position="1"/>
        <end position="51"/>
    </location>
</feature>
<dbReference type="InterPro" id="IPR051188">
    <property type="entry name" value="PHD-type_Zinc_Finger"/>
</dbReference>
<dbReference type="InterPro" id="IPR001841">
    <property type="entry name" value="Znf_RING"/>
</dbReference>
<dbReference type="PROSITE" id="PS01359">
    <property type="entry name" value="ZF_PHD_1"/>
    <property type="match status" value="1"/>
</dbReference>
<dbReference type="OrthoDB" id="512616at2759"/>
<feature type="non-terminal residue" evidence="7">
    <location>
        <position position="1"/>
    </location>
</feature>
<dbReference type="AlphaFoldDB" id="A0A7K4YPY1"/>
<comment type="caution">
    <text evidence="7">The sequence shown here is derived from an EMBL/GenBank/DDBJ whole genome shotgun (WGS) entry which is preliminary data.</text>
</comment>
<evidence type="ECO:0000313" key="8">
    <source>
        <dbReference type="Proteomes" id="UP000551127"/>
    </source>
</evidence>
<dbReference type="InterPro" id="IPR013083">
    <property type="entry name" value="Znf_RING/FYVE/PHD"/>
</dbReference>
<gene>
    <name evidence="7" type="primary">Phf7_3</name>
    <name evidence="7" type="ORF">BUCABY_R01333</name>
</gene>
<organism evidence="7 8">
    <name type="scientific">Bucorvus abyssinicus</name>
    <name type="common">Northern ground-hornbill</name>
    <name type="synonym">Abyssinian ground-hornbill</name>
    <dbReference type="NCBI Taxonomy" id="153643"/>
    <lineage>
        <taxon>Eukaryota</taxon>
        <taxon>Metazoa</taxon>
        <taxon>Chordata</taxon>
        <taxon>Craniata</taxon>
        <taxon>Vertebrata</taxon>
        <taxon>Euteleostomi</taxon>
        <taxon>Archelosauria</taxon>
        <taxon>Archosauria</taxon>
        <taxon>Dinosauria</taxon>
        <taxon>Saurischia</taxon>
        <taxon>Theropoda</taxon>
        <taxon>Coelurosauria</taxon>
        <taxon>Aves</taxon>
        <taxon>Neognathae</taxon>
        <taxon>Neoaves</taxon>
        <taxon>Telluraves</taxon>
        <taxon>Coraciimorphae</taxon>
        <taxon>Bucerotiformes</taxon>
        <taxon>Bucorvidae</taxon>
        <taxon>Bucorvus</taxon>
    </lineage>
</organism>
<evidence type="ECO:0000259" key="6">
    <source>
        <dbReference type="PROSITE" id="PS51805"/>
    </source>
</evidence>
<accession>A0A7K4YPY1</accession>
<evidence type="ECO:0000256" key="2">
    <source>
        <dbReference type="ARBA" id="ARBA00022771"/>
    </source>
</evidence>
<dbReference type="PANTHER" id="PTHR12420:SF47">
    <property type="entry name" value="PHD FINGER PROTEIN 7"/>
    <property type="match status" value="1"/>
</dbReference>
<dbReference type="InterPro" id="IPR019786">
    <property type="entry name" value="Zinc_finger_PHD-type_CS"/>
</dbReference>
<dbReference type="PROSITE" id="PS50089">
    <property type="entry name" value="ZF_RING_2"/>
    <property type="match status" value="1"/>
</dbReference>
<dbReference type="SMART" id="SM00184">
    <property type="entry name" value="RING"/>
    <property type="match status" value="1"/>
</dbReference>
<keyword evidence="2 4" id="KW-0863">Zinc-finger</keyword>
<dbReference type="Gene3D" id="3.30.40.10">
    <property type="entry name" value="Zinc/RING finger domain, C3HC4 (zinc finger)"/>
    <property type="match status" value="2"/>
</dbReference>
<evidence type="ECO:0000256" key="4">
    <source>
        <dbReference type="PROSITE-ProRule" id="PRU00175"/>
    </source>
</evidence>
<name>A0A7K4YPY1_BUCAB</name>
<evidence type="ECO:0000313" key="7">
    <source>
        <dbReference type="EMBL" id="NWR61150.1"/>
    </source>
</evidence>
<dbReference type="PROSITE" id="PS51805">
    <property type="entry name" value="EPHD"/>
    <property type="match status" value="1"/>
</dbReference>
<keyword evidence="1" id="KW-0479">Metal-binding</keyword>
<dbReference type="GO" id="GO:0008270">
    <property type="term" value="F:zinc ion binding"/>
    <property type="evidence" value="ECO:0007669"/>
    <property type="project" value="UniProtKB-KW"/>
</dbReference>
<feature type="non-terminal residue" evidence="7">
    <location>
        <position position="137"/>
    </location>
</feature>
<feature type="domain" description="RING-type" evidence="5">
    <location>
        <begin position="69"/>
        <end position="118"/>
    </location>
</feature>
<dbReference type="SMART" id="SM00249">
    <property type="entry name" value="PHD"/>
    <property type="match status" value="2"/>
</dbReference>
<protein>
    <submittedName>
        <fullName evidence="7">PHF7 protein</fullName>
    </submittedName>
</protein>
<keyword evidence="3" id="KW-0862">Zinc</keyword>
<dbReference type="InterPro" id="IPR001965">
    <property type="entry name" value="Znf_PHD"/>
</dbReference>
<sequence length="137" mass="15310">QECFVCLQRGATIYCQGTGCVRRFHLPCAAAGGCVTQYFCEYRYLLSPPHHHRESLSTLAVAPEANTICLICLDPVGDRRDYSTMVCLACRHAWFHWGCIQGQAARSGISGFQCPLCRDRDQFRGDMLILGICIPFS</sequence>
<dbReference type="Pfam" id="PF13639">
    <property type="entry name" value="zf-RING_2"/>
    <property type="match status" value="1"/>
</dbReference>
<dbReference type="SUPFAM" id="SSF57850">
    <property type="entry name" value="RING/U-box"/>
    <property type="match status" value="1"/>
</dbReference>
<evidence type="ECO:0000256" key="3">
    <source>
        <dbReference type="ARBA" id="ARBA00022833"/>
    </source>
</evidence>
<dbReference type="PANTHER" id="PTHR12420">
    <property type="entry name" value="PHD FINGER PROTEIN"/>
    <property type="match status" value="1"/>
</dbReference>
<dbReference type="Proteomes" id="UP000551127">
    <property type="component" value="Unassembled WGS sequence"/>
</dbReference>
<dbReference type="GO" id="GO:0005634">
    <property type="term" value="C:nucleus"/>
    <property type="evidence" value="ECO:0007669"/>
    <property type="project" value="TreeGrafter"/>
</dbReference>
<dbReference type="InterPro" id="IPR034732">
    <property type="entry name" value="EPHD"/>
</dbReference>
<proteinExistence type="predicted"/>
<evidence type="ECO:0000256" key="1">
    <source>
        <dbReference type="ARBA" id="ARBA00022723"/>
    </source>
</evidence>
<dbReference type="EMBL" id="VYZL01003214">
    <property type="protein sequence ID" value="NWR61150.1"/>
    <property type="molecule type" value="Genomic_DNA"/>
</dbReference>